<dbReference type="Pfam" id="PF14332">
    <property type="entry name" value="DUF4388"/>
    <property type="match status" value="1"/>
</dbReference>
<organism evidence="3 4">
    <name type="scientific">Okeanomitos corallinicola TIOX110</name>
    <dbReference type="NCBI Taxonomy" id="3133117"/>
    <lineage>
        <taxon>Bacteria</taxon>
        <taxon>Bacillati</taxon>
        <taxon>Cyanobacteriota</taxon>
        <taxon>Cyanophyceae</taxon>
        <taxon>Nostocales</taxon>
        <taxon>Aphanizomenonaceae</taxon>
        <taxon>Okeanomitos</taxon>
    </lineage>
</organism>
<feature type="domain" description="PatA-like N-terminal" evidence="2">
    <location>
        <begin position="4"/>
        <end position="169"/>
    </location>
</feature>
<feature type="region of interest" description="Disordered" evidence="1">
    <location>
        <begin position="262"/>
        <end position="295"/>
    </location>
</feature>
<feature type="compositionally biased region" description="Basic and acidic residues" evidence="1">
    <location>
        <begin position="279"/>
        <end position="291"/>
    </location>
</feature>
<proteinExistence type="predicted"/>
<dbReference type="EMBL" id="CP150886">
    <property type="protein sequence ID" value="WZB89115.1"/>
    <property type="molecule type" value="Genomic_DNA"/>
</dbReference>
<reference evidence="3 4" key="1">
    <citation type="submission" date="2024-04" db="EMBL/GenBank/DDBJ databases">
        <title>Okeanomitos corallinicola gen. &amp; sp. nov. (Nostocales, Cyanobacteria), a new toxic marine heterocyst-forming cyanobacterium from a coral reef.</title>
        <authorList>
            <person name="Li H."/>
            <person name="Li R."/>
            <person name="Kang J."/>
            <person name="Hii K.S."/>
            <person name="Mohamed H.F."/>
            <person name="Xu X."/>
            <person name="Luo Z."/>
        </authorList>
    </citation>
    <scope>NUCLEOTIDE SEQUENCE [LARGE SCALE GENOMIC DNA]</scope>
    <source>
        <strain evidence="3 4">TIOX110</strain>
    </source>
</reference>
<dbReference type="RefSeq" id="WP_353932019.1">
    <property type="nucleotide sequence ID" value="NZ_CP150886.1"/>
</dbReference>
<keyword evidence="4" id="KW-1185">Reference proteome</keyword>
<sequence>MTITGNFADFSLPELLQFLDQGKKTGILYIEFCSDENNKSKKQIYYIWLHQGRVVAASERLDKQGLTLMIAQRGWISERVISRVTQISSCFINSPLGLCLKSQGLLQSEQLKLLFNAQVLRPVCALFQIKDALFKFEPIPTLPIAEMTGLSMSATEVILIGLRALREWSALEEKLPDPTSGLTGLMVRQPKLHLNAQEWQVWEFVNGQVSLQHIANQLTIPIATVQQIAFRLIVVGLAEEYFMVAAAPNSFTLEDPLSHPTATISFPEPLQENVSVSRSTEKSDKSDKPEKPPVSQSFLKSLVGFLRSKTI</sequence>
<dbReference type="Proteomes" id="UP001483337">
    <property type="component" value="Chromosome"/>
</dbReference>
<evidence type="ECO:0000313" key="4">
    <source>
        <dbReference type="Proteomes" id="UP001483337"/>
    </source>
</evidence>
<dbReference type="InterPro" id="IPR025497">
    <property type="entry name" value="PatA-like_N"/>
</dbReference>
<protein>
    <submittedName>
        <fullName evidence="3">DUF4388 domain-containing protein</fullName>
    </submittedName>
</protein>
<evidence type="ECO:0000259" key="2">
    <source>
        <dbReference type="Pfam" id="PF14332"/>
    </source>
</evidence>
<accession>A0ABZ2UXS4</accession>
<evidence type="ECO:0000313" key="3">
    <source>
        <dbReference type="EMBL" id="WZB89115.1"/>
    </source>
</evidence>
<gene>
    <name evidence="3" type="ORF">WJM97_05400</name>
</gene>
<name>A0ABZ2UXS4_9CYAN</name>
<evidence type="ECO:0000256" key="1">
    <source>
        <dbReference type="SAM" id="MobiDB-lite"/>
    </source>
</evidence>